<evidence type="ECO:0000313" key="3">
    <source>
        <dbReference type="Proteomes" id="UP000282460"/>
    </source>
</evidence>
<proteinExistence type="predicted"/>
<keyword evidence="1" id="KW-1133">Transmembrane helix</keyword>
<organism evidence="2 3">
    <name type="scientific">Mycetocola zhadangensis</name>
    <dbReference type="NCBI Taxonomy" id="1164595"/>
    <lineage>
        <taxon>Bacteria</taxon>
        <taxon>Bacillati</taxon>
        <taxon>Actinomycetota</taxon>
        <taxon>Actinomycetes</taxon>
        <taxon>Micrococcales</taxon>
        <taxon>Microbacteriaceae</taxon>
        <taxon>Mycetocola</taxon>
    </lineage>
</organism>
<keyword evidence="3" id="KW-1185">Reference proteome</keyword>
<feature type="transmembrane region" description="Helical" evidence="1">
    <location>
        <begin position="15"/>
        <end position="48"/>
    </location>
</feature>
<dbReference type="Proteomes" id="UP000282460">
    <property type="component" value="Unassembled WGS sequence"/>
</dbReference>
<dbReference type="EMBL" id="RCWJ01000002">
    <property type="protein sequence ID" value="RLQ84002.1"/>
    <property type="molecule type" value="Genomic_DNA"/>
</dbReference>
<evidence type="ECO:0000313" key="2">
    <source>
        <dbReference type="EMBL" id="RLQ84002.1"/>
    </source>
</evidence>
<dbReference type="AlphaFoldDB" id="A0A3L7J650"/>
<dbReference type="RefSeq" id="WP_121659046.1">
    <property type="nucleotide sequence ID" value="NZ_BMEK01000002.1"/>
</dbReference>
<evidence type="ECO:0000256" key="1">
    <source>
        <dbReference type="SAM" id="Phobius"/>
    </source>
</evidence>
<name>A0A3L7J650_9MICO</name>
<gene>
    <name evidence="2" type="ORF">D9V28_07080</name>
</gene>
<keyword evidence="1" id="KW-0812">Transmembrane</keyword>
<protein>
    <submittedName>
        <fullName evidence="2">Uncharacterized protein</fullName>
    </submittedName>
</protein>
<sequence length="61" mass="6587">MKNVPLGKVTAQNGFWIVLGILMAIFAPPIGLQLAGIALAAFGALAMARHILLLRKSRFRE</sequence>
<reference evidence="2 3" key="1">
    <citation type="submission" date="2018-10" db="EMBL/GenBank/DDBJ databases">
        <authorList>
            <person name="Li J."/>
        </authorList>
    </citation>
    <scope>NUCLEOTIDE SEQUENCE [LARGE SCALE GENOMIC DNA]</scope>
    <source>
        <strain evidence="2 3">ZD1-4</strain>
    </source>
</reference>
<keyword evidence="1" id="KW-0472">Membrane</keyword>
<comment type="caution">
    <text evidence="2">The sequence shown here is derived from an EMBL/GenBank/DDBJ whole genome shotgun (WGS) entry which is preliminary data.</text>
</comment>
<accession>A0A3L7J650</accession>